<dbReference type="GO" id="GO:0003724">
    <property type="term" value="F:RNA helicase activity"/>
    <property type="evidence" value="ECO:0007669"/>
    <property type="project" value="InterPro"/>
</dbReference>
<proteinExistence type="predicted"/>
<dbReference type="GO" id="GO:0039694">
    <property type="term" value="P:viral RNA genome replication"/>
    <property type="evidence" value="ECO:0007669"/>
    <property type="project" value="InterPro"/>
</dbReference>
<feature type="domain" description="SF3 helicase" evidence="11">
    <location>
        <begin position="948"/>
        <end position="1117"/>
    </location>
</feature>
<protein>
    <recommendedName>
        <fullName evidence="13">Genome polyprotein</fullName>
    </recommendedName>
</protein>
<dbReference type="SUPFAM" id="SSF56672">
    <property type="entry name" value="DNA/RNA polymerases"/>
    <property type="match status" value="1"/>
</dbReference>
<keyword evidence="6" id="KW-0378">Hydrolase</keyword>
<keyword evidence="3" id="KW-0808">Transferase</keyword>
<evidence type="ECO:0000256" key="8">
    <source>
        <dbReference type="ARBA" id="ARBA00022840"/>
    </source>
</evidence>
<evidence type="ECO:0000256" key="9">
    <source>
        <dbReference type="ARBA" id="ARBA00022953"/>
    </source>
</evidence>
<evidence type="ECO:0000256" key="3">
    <source>
        <dbReference type="ARBA" id="ARBA00022679"/>
    </source>
</evidence>
<dbReference type="SUPFAM" id="SSF50494">
    <property type="entry name" value="Trypsin-like serine proteases"/>
    <property type="match status" value="1"/>
</dbReference>
<dbReference type="GO" id="GO:0006508">
    <property type="term" value="P:proteolysis"/>
    <property type="evidence" value="ECO:0007669"/>
    <property type="project" value="UniProtKB-KW"/>
</dbReference>
<keyword evidence="1" id="KW-0696">RNA-directed RNA polymerase</keyword>
<keyword evidence="7" id="KW-0788">Thiol protease</keyword>
<keyword evidence="9" id="KW-0693">Viral RNA replication</keyword>
<keyword evidence="4" id="KW-0548">Nucleotidyltransferase</keyword>
<evidence type="ECO:0000259" key="10">
    <source>
        <dbReference type="PROSITE" id="PS50507"/>
    </source>
</evidence>
<evidence type="ECO:0000256" key="2">
    <source>
        <dbReference type="ARBA" id="ARBA00022670"/>
    </source>
</evidence>
<dbReference type="PROSITE" id="PS50507">
    <property type="entry name" value="RDRP_SSRNA_POS"/>
    <property type="match status" value="1"/>
</dbReference>
<dbReference type="InterPro" id="IPR001205">
    <property type="entry name" value="RNA-dir_pol_C"/>
</dbReference>
<evidence type="ECO:0000256" key="1">
    <source>
        <dbReference type="ARBA" id="ARBA00022484"/>
    </source>
</evidence>
<dbReference type="InterPro" id="IPR007094">
    <property type="entry name" value="RNA-dir_pol_PSvirus"/>
</dbReference>
<evidence type="ECO:0000256" key="5">
    <source>
        <dbReference type="ARBA" id="ARBA00022741"/>
    </source>
</evidence>
<reference evidence="12" key="1">
    <citation type="journal article" date="2024" name="Microb. Genom.">
        <title>The hidden RNA viruses in Blattodea (cockroach and termite).</title>
        <authorList>
            <person name="Fan J."/>
            <person name="Jiang S."/>
            <person name="Li W."/>
            <person name="Li J."/>
            <person name="Pang R."/>
            <person name="Wu H."/>
        </authorList>
    </citation>
    <scope>NUCLEOTIDE SEQUENCE</scope>
</reference>
<evidence type="ECO:0000313" key="12">
    <source>
        <dbReference type="EMBL" id="DBA56440.1"/>
    </source>
</evidence>
<evidence type="ECO:0000256" key="4">
    <source>
        <dbReference type="ARBA" id="ARBA00022695"/>
    </source>
</evidence>
<dbReference type="GO" id="GO:0005524">
    <property type="term" value="F:ATP binding"/>
    <property type="evidence" value="ECO:0007669"/>
    <property type="project" value="UniProtKB-KW"/>
</dbReference>
<accession>A0AAT9JFF2</accession>
<name>A0AAT9JFF2_9VIRU</name>
<evidence type="ECO:0008006" key="13">
    <source>
        <dbReference type="Google" id="ProtNLM"/>
    </source>
</evidence>
<dbReference type="Pfam" id="PF00680">
    <property type="entry name" value="RdRP_1"/>
    <property type="match status" value="1"/>
</dbReference>
<dbReference type="Gene3D" id="3.30.70.270">
    <property type="match status" value="1"/>
</dbReference>
<evidence type="ECO:0000259" key="11">
    <source>
        <dbReference type="PROSITE" id="PS51218"/>
    </source>
</evidence>
<dbReference type="PROSITE" id="PS51218">
    <property type="entry name" value="SF3_HELICASE_2"/>
    <property type="match status" value="1"/>
</dbReference>
<dbReference type="Gene3D" id="1.20.960.20">
    <property type="match status" value="1"/>
</dbReference>
<keyword evidence="5" id="KW-0547">Nucleotide-binding</keyword>
<dbReference type="GO" id="GO:0003723">
    <property type="term" value="F:RNA binding"/>
    <property type="evidence" value="ECO:0007669"/>
    <property type="project" value="InterPro"/>
</dbReference>
<evidence type="ECO:0000256" key="7">
    <source>
        <dbReference type="ARBA" id="ARBA00022807"/>
    </source>
</evidence>
<dbReference type="Pfam" id="PF00910">
    <property type="entry name" value="RNA_helicase"/>
    <property type="match status" value="1"/>
</dbReference>
<dbReference type="InterPro" id="IPR009003">
    <property type="entry name" value="Peptidase_S1_PA"/>
</dbReference>
<sequence>MAFLTNMKLSEVAATNEAAIVEEKFIQGLVIAPDSEPQQHSLRIESDPTGFEQVHEQFSMELAADWDELDLETTKVVSVGRFGLHYAWCPWSNNSARCGPDTCSCGKISSGDKQDPIIAKWQLDFIQQRQATKERMLRTKMFDHHCRRMRLALKYLEELHAEVSFRSIEDPGISWTLDQIMVSPEYTEGRHMCVLGYQNGRARGCHYCDKHDAPMTFYQRQKACIKARYVKAAYKFNGLVYEETMGGTPPQASGSKPKPAKKFDKIKAQVQGMKKTEHKPYWNKQQAIHKGNLMSVTEATKKLMRKLEFWNLKPQTVMPATDVVLEDALHARHMVEPKQTQKGMFARIWNENQSKKVLRTFNEKLAYVHEAKKWTDIEDIIGEYKTQRAYHIRQPHHPDNWRQQMDWLSTYECLIDLMAHALAEVGDIEQAWEMMWSWVCTTEGGVTYVNGKYARLSPHGVCIFLNDVMSRGISNDVTYFAPAEKHDFENMTREWSLEEVREVRQQFSQGIVTGKGQELMHAYMSTLDTHINMVRGHLHQRRLPAQHDYDKMNPKNALSYCWHWANQWRFKNEPRKILAEETMFHAAAKGVVADAIDEAVTNPETRSGIAETIKEAFGPHIDDVKQQVKELSQQGNDIAKDTKDTMGNLNTLIAKLKDIASSAGGGITNLCSTMGLTAEKFGGIADLLQSMLGRFASFLPTTTGGSWLGLPNAWWEAIDATTVIGIVQVYILYIHCDCKAIKSMLILTILQKLGVLGKAIEALKWIWTELKGRLFQETDSESPETAETWFEQLSELMENFNVGKAAWLSGLLVCLLCGVKLSGGVLAQMGKRIMGLLTNMHFVGLGLLGAKRIFEYLSATFTVVFDYVKEKVFNIQPKAKEGIKEVMHWATRVAYFKTEEGVRMVRMSRVALEEASQIYPKGVELYLQTQKDVNWAGLDMTRLVVRTLKDALTVHNVVFRVKNYTSFRPTMFHVQLVGQPGIGKSTLTSAITSTMKDELFSSRPEHNLVYSLSDADHFDGYANQLFVIGDDLWKYNDAKHATAIIGLITNTPVLLPMAHLEDKGTYLDSEVMISSVNNPYPDFKDVLCQDALRRRRHVLARVNIDRAVMDPTTQKYDDRLYLKKYTEEQRKEFPHLTFDLLKPLPDQVQPYEMETTPIGCKQAIDKACMGNLYGEEGENDDLPKGFTYPCSGLSYKAFMERVCNRYRAMRKEELSILPEQKRKIMEQNWAEIDHAVDVCYGGAPPTRFLQGLFLDPEVDMGQTQEQRSHSEAVVANVPAAEPEIQLADEYYRSQVQPEIQSMTEEKDGKSWDEMTDSDVEEYVDKMVVTAEVHNAEETVGSSSIYEDAADERDEELEQYERQRRERILKQRGKILVDQHADETPYVRPLVKINGRWFYRLTTHVDYEGPRYNIHISPENKTKMDAFQNVCYYNHQHRMRELFTLLGDESPATMGKSPYMKVPVGGCITQNAQKTLESIKMDFVKRLQKIEGHWYMNLDHCDEVLRRSRVAYAHLRDSEKKCIDDLCEAEGVDLEQAAFYREDGQFKLLPLAAFAVADVEVQDQMRLWQEGLTEEQREYVVSKFGHFMKLLTQKVWNRTGKPELETWVNQTFRKIKNFVGWFWDTFIGDNRWLISLFCATVVVQIGVQIGQLFTPKYEETSKVMFKGRGARPVIAHWTDAQAGIAQQSDSLLKRNTTFLQIGDGHFVGVKSGQYIYTVAHALRRVKGKPFMLQFRPTVYHPSLWEVEIRPEEVVCYPNSDFAVIYCPSMPAGRDVDEWFATESEIKNMTRQDIIHQYFAEDGTPRLVQRTPLEVEPCVEITTLTGWQGQCNLMIRMDSSATPGSSGGPVLLTDTHAPPRLICGIQSMNSKPWAFVQGVSQEMIKACKGQFEYRRKPIVERGPLVCEETVARNEQYVTEHLDVAGSVPKEWYAGAYGETKFVKTELGAHIQSERVPAILQPSHPKAKYREHPLQHSINKFGRDVMKWLPTTVLDRAIKDVSHYVKHKLRYPELRELEFEEIVLGHAHEGSGPMNLRTSPGLPYVKEQKGERGKQKWFHINEEGELDFVSEEAIQEFEEWDQLLQQGIIPPCSMYEFAKDELRPIAKALGLEGPIKTRSISVINMMLMMAFRKYHLDLTAHMHVGADGTFQSCVGINPEGSAWRAMFTQMAGMSWENCFDLDVGNWDGHFPAQLFFAVVKVVNNLYGQDENSEAATARYAIAHAALFGYDQFGDLVFKKLRGMPSGFGGTAIYNTLGHMLVFYIWWLLLAEETGHAMYANWNAYINNVCVRFYGDDVVCSVHDEVKDWFNPENIAAKYSEYGWPTTSAAKTGSASEGGFQSLLDVQFLKRQFEPDEELGLVCVHGKIEMSVIKDLFVWMRRNSGTVTQEQLMINVHNAFQFLFSYGRQTYEYWYKKINLLLSKYNYEGYYIDYDVMRSCMLTERGHL</sequence>
<dbReference type="GO" id="GO:0008234">
    <property type="term" value="F:cysteine-type peptidase activity"/>
    <property type="evidence" value="ECO:0007669"/>
    <property type="project" value="UniProtKB-KW"/>
</dbReference>
<dbReference type="GO" id="GO:0006351">
    <property type="term" value="P:DNA-templated transcription"/>
    <property type="evidence" value="ECO:0007669"/>
    <property type="project" value="InterPro"/>
</dbReference>
<dbReference type="GO" id="GO:0003968">
    <property type="term" value="F:RNA-directed RNA polymerase activity"/>
    <property type="evidence" value="ECO:0007669"/>
    <property type="project" value="UniProtKB-KW"/>
</dbReference>
<evidence type="ECO:0000256" key="6">
    <source>
        <dbReference type="ARBA" id="ARBA00022801"/>
    </source>
</evidence>
<keyword evidence="8" id="KW-0067">ATP-binding</keyword>
<keyword evidence="2" id="KW-0645">Protease</keyword>
<feature type="domain" description="RdRp catalytic" evidence="10">
    <location>
        <begin position="2173"/>
        <end position="2306"/>
    </location>
</feature>
<dbReference type="InterPro" id="IPR043128">
    <property type="entry name" value="Rev_trsase/Diguanyl_cyclase"/>
</dbReference>
<dbReference type="EMBL" id="BK063189">
    <property type="protein sequence ID" value="DBA56440.1"/>
    <property type="molecule type" value="Genomic_RNA"/>
</dbReference>
<organism evidence="12">
    <name type="scientific">Bulbitermes polycipivirus</name>
    <dbReference type="NCBI Taxonomy" id="3032211"/>
    <lineage>
        <taxon>Viruses</taxon>
        <taxon>Riboviria</taxon>
        <taxon>Orthornavirae</taxon>
        <taxon>Pisuviricota</taxon>
        <taxon>Pisoniviricetes</taxon>
        <taxon>Picornavirales</taxon>
        <taxon>Polycipiviridae</taxon>
    </lineage>
</organism>
<dbReference type="InterPro" id="IPR043502">
    <property type="entry name" value="DNA/RNA_pol_sf"/>
</dbReference>
<dbReference type="InterPro" id="IPR000605">
    <property type="entry name" value="Helicase_SF3_ssDNA/RNA_vir"/>
</dbReference>
<dbReference type="InterPro" id="IPR014759">
    <property type="entry name" value="Helicase_SF3_ssRNA_vir"/>
</dbReference>